<dbReference type="AlphaFoldDB" id="A0A0K2TCX6"/>
<dbReference type="PROSITE" id="PS50041">
    <property type="entry name" value="C_TYPE_LECTIN_2"/>
    <property type="match status" value="2"/>
</dbReference>
<dbReference type="SMART" id="SM00034">
    <property type="entry name" value="CLECT"/>
    <property type="match status" value="2"/>
</dbReference>
<accession>A0A0K2TCX6</accession>
<dbReference type="CDD" id="cd00037">
    <property type="entry name" value="CLECT"/>
    <property type="match status" value="1"/>
</dbReference>
<dbReference type="SUPFAM" id="SSF56436">
    <property type="entry name" value="C-type lectin-like"/>
    <property type="match status" value="2"/>
</dbReference>
<protein>
    <submittedName>
        <fullName evidence="2">Ctype lectin domain family 17, member Alike [Oreochromis niloticus]</fullName>
    </submittedName>
</protein>
<dbReference type="InterPro" id="IPR050828">
    <property type="entry name" value="C-type_lectin/matrix_domain"/>
</dbReference>
<dbReference type="EMBL" id="HACA01005955">
    <property type="protein sequence ID" value="CDW23316.1"/>
    <property type="molecule type" value="Transcribed_RNA"/>
</dbReference>
<dbReference type="GO" id="GO:0030246">
    <property type="term" value="F:carbohydrate binding"/>
    <property type="evidence" value="ECO:0007669"/>
    <property type="project" value="UniProtKB-KW"/>
</dbReference>
<dbReference type="PANTHER" id="PTHR45710">
    <property type="entry name" value="C-TYPE LECTIN DOMAIN-CONTAINING PROTEIN 180"/>
    <property type="match status" value="1"/>
</dbReference>
<feature type="domain" description="C-type lectin" evidence="1">
    <location>
        <begin position="178"/>
        <end position="292"/>
    </location>
</feature>
<keyword evidence="2" id="KW-0430">Lectin</keyword>
<reference evidence="2" key="1">
    <citation type="submission" date="2014-05" db="EMBL/GenBank/DDBJ databases">
        <authorList>
            <person name="Chronopoulou M."/>
        </authorList>
    </citation>
    <scope>NUCLEOTIDE SEQUENCE</scope>
    <source>
        <tissue evidence="2">Whole organism</tissue>
    </source>
</reference>
<dbReference type="InterPro" id="IPR016187">
    <property type="entry name" value="CTDL_fold"/>
</dbReference>
<proteinExistence type="predicted"/>
<evidence type="ECO:0000313" key="2">
    <source>
        <dbReference type="EMBL" id="CDW23316.1"/>
    </source>
</evidence>
<dbReference type="InterPro" id="IPR001304">
    <property type="entry name" value="C-type_lectin-like"/>
</dbReference>
<evidence type="ECO:0000259" key="1">
    <source>
        <dbReference type="PROSITE" id="PS50041"/>
    </source>
</evidence>
<sequence length="356" mass="41210">MAVKLNHVSPLFMKKTPTNYCFSTPLFLKTALIVEHQDFCLPDYLYFQESNTCYHISEQNRTYEEARKYCKSRNPIRGSSLASVNKEDLIKIVSNKLGSKEFFIGLSDLKTRGEYVWENGKDYEDLAYRISDENNQDPDCVLASKNLNRVRGDCKESKLFLCETIPAYCPFGFFYFEATDTCLFYSKEKLDFYHAKNRCRSMSPKKGSHMVVVTDKRMNFLLFDMAYPDNFYIGLTKGDKSILQWDNGDEYDPELSTPLLGPSGFHDNIKKCFGVNSWNDRLNYAYQPWKCEARLHFFCQVAPNYPQLPPSPPELHYKDDEAIYYNDEFTPEPPLGTTPDVHIGVTFDTSNLTLGH</sequence>
<feature type="domain" description="C-type lectin" evidence="1">
    <location>
        <begin position="49"/>
        <end position="163"/>
    </location>
</feature>
<dbReference type="Pfam" id="PF00059">
    <property type="entry name" value="Lectin_C"/>
    <property type="match status" value="1"/>
</dbReference>
<dbReference type="Gene3D" id="3.10.100.10">
    <property type="entry name" value="Mannose-Binding Protein A, subunit A"/>
    <property type="match status" value="2"/>
</dbReference>
<dbReference type="OrthoDB" id="6346021at2759"/>
<dbReference type="InterPro" id="IPR016186">
    <property type="entry name" value="C-type_lectin-like/link_sf"/>
</dbReference>
<name>A0A0K2TCX6_LEPSM</name>
<organism evidence="2">
    <name type="scientific">Lepeophtheirus salmonis</name>
    <name type="common">Salmon louse</name>
    <name type="synonym">Caligus salmonis</name>
    <dbReference type="NCBI Taxonomy" id="72036"/>
    <lineage>
        <taxon>Eukaryota</taxon>
        <taxon>Metazoa</taxon>
        <taxon>Ecdysozoa</taxon>
        <taxon>Arthropoda</taxon>
        <taxon>Crustacea</taxon>
        <taxon>Multicrustacea</taxon>
        <taxon>Hexanauplia</taxon>
        <taxon>Copepoda</taxon>
        <taxon>Siphonostomatoida</taxon>
        <taxon>Caligidae</taxon>
        <taxon>Lepeophtheirus</taxon>
    </lineage>
</organism>
<dbReference type="PANTHER" id="PTHR45710:SF26">
    <property type="entry name" value="RH26557P"/>
    <property type="match status" value="1"/>
</dbReference>